<dbReference type="RefSeq" id="WP_007324533.1">
    <property type="nucleotide sequence ID" value="NZ_AFAR01000030.1"/>
</dbReference>
<dbReference type="EMBL" id="AFAR01000030">
    <property type="protein sequence ID" value="EGF29430.1"/>
    <property type="molecule type" value="Genomic_DNA"/>
</dbReference>
<dbReference type="AlphaFoldDB" id="F2ALL6"/>
<keyword evidence="1" id="KW-0472">Membrane</keyword>
<feature type="transmembrane region" description="Helical" evidence="1">
    <location>
        <begin position="409"/>
        <end position="430"/>
    </location>
</feature>
<feature type="transmembrane region" description="Helical" evidence="1">
    <location>
        <begin position="158"/>
        <end position="177"/>
    </location>
</feature>
<accession>F2ALL6</accession>
<organism evidence="2 3">
    <name type="scientific">Rhodopirellula baltica WH47</name>
    <dbReference type="NCBI Taxonomy" id="991778"/>
    <lineage>
        <taxon>Bacteria</taxon>
        <taxon>Pseudomonadati</taxon>
        <taxon>Planctomycetota</taxon>
        <taxon>Planctomycetia</taxon>
        <taxon>Pirellulales</taxon>
        <taxon>Pirellulaceae</taxon>
        <taxon>Rhodopirellula</taxon>
    </lineage>
</organism>
<keyword evidence="1" id="KW-1133">Transmembrane helix</keyword>
<feature type="transmembrane region" description="Helical" evidence="1">
    <location>
        <begin position="33"/>
        <end position="51"/>
    </location>
</feature>
<evidence type="ECO:0000256" key="1">
    <source>
        <dbReference type="SAM" id="Phobius"/>
    </source>
</evidence>
<proteinExistence type="predicted"/>
<feature type="transmembrane region" description="Helical" evidence="1">
    <location>
        <begin position="243"/>
        <end position="262"/>
    </location>
</feature>
<gene>
    <name evidence="2" type="ORF">RBWH47_03464</name>
</gene>
<evidence type="ECO:0000313" key="2">
    <source>
        <dbReference type="EMBL" id="EGF29430.1"/>
    </source>
</evidence>
<feature type="transmembrane region" description="Helical" evidence="1">
    <location>
        <begin position="377"/>
        <end position="397"/>
    </location>
</feature>
<feature type="transmembrane region" description="Helical" evidence="1">
    <location>
        <begin position="311"/>
        <end position="331"/>
    </location>
</feature>
<protein>
    <submittedName>
        <fullName evidence="2">Uncharacterized protein</fullName>
    </submittedName>
</protein>
<feature type="transmembrane region" description="Helical" evidence="1">
    <location>
        <begin position="282"/>
        <end position="304"/>
    </location>
</feature>
<name>F2ALL6_RHOBT</name>
<comment type="caution">
    <text evidence="2">The sequence shown here is derived from an EMBL/GenBank/DDBJ whole genome shotgun (WGS) entry which is preliminary data.</text>
</comment>
<dbReference type="Pfam" id="PF18943">
    <property type="entry name" value="DUF5690"/>
    <property type="match status" value="1"/>
</dbReference>
<dbReference type="Proteomes" id="UP000006222">
    <property type="component" value="Unassembled WGS sequence"/>
</dbReference>
<reference evidence="2 3" key="1">
    <citation type="journal article" date="2013" name="Mar. Genomics">
        <title>Expression of sulfatases in Rhodopirellula baltica and the diversity of sulfatases in the genus Rhodopirellula.</title>
        <authorList>
            <person name="Wegner C.E."/>
            <person name="Richter-Heitmann T."/>
            <person name="Klindworth A."/>
            <person name="Klockow C."/>
            <person name="Richter M."/>
            <person name="Achstetter T."/>
            <person name="Glockner F.O."/>
            <person name="Harder J."/>
        </authorList>
    </citation>
    <scope>NUCLEOTIDE SEQUENCE [LARGE SCALE GENOMIC DNA]</scope>
    <source>
        <strain evidence="2 3">WH47</strain>
    </source>
</reference>
<feature type="transmembrane region" description="Helical" evidence="1">
    <location>
        <begin position="128"/>
        <end position="149"/>
    </location>
</feature>
<evidence type="ECO:0000313" key="3">
    <source>
        <dbReference type="Proteomes" id="UP000006222"/>
    </source>
</evidence>
<feature type="transmembrane region" description="Helical" evidence="1">
    <location>
        <begin position="189"/>
        <end position="210"/>
    </location>
</feature>
<feature type="transmembrane region" description="Helical" evidence="1">
    <location>
        <begin position="100"/>
        <end position="122"/>
    </location>
</feature>
<dbReference type="InterPro" id="IPR043745">
    <property type="entry name" value="DUF5690"/>
</dbReference>
<sequence>MAMTTDASLDGNATITRGSVVTRWLTDTNPTAFSIYCIVAAFGTYFCMYAFRKPFTAATYDGMVAFGVGYKTILITSQVAGYTLSKFVGIKVVSEMPARYRAISIVALITIAEISLLLFAVTPVPWNFVWLFVNGLPLGMVFGSVLGFLEGRAVTETLSAGLCASFILSSGFVKSVGRTLIEVHNVGTFWMPVITGILFVIPLLMFVWMLSQIPAPSANDERLRSKRSPMNGEQRRAFWRRHALGLTGLLSIYVLLTLIRSLRDDFAIEIWSELGVENEPSVFARSEFWVMIGVVIVSGLTSLIRNNRIAFLSSIALLTTGFAIVVAAVAGQTYGQLSPMTFMVLLGFGMYIPYVAFHTTVFERMIAALRETGTIGYLMYLADALGYLGYVGVMLYRNSVTSDRNFLTLMNRTSVVVAALASLIAILLCIHYTNKIPRHDSPAGDHV</sequence>
<keyword evidence="1" id="KW-0812">Transmembrane</keyword>
<dbReference type="PATRIC" id="fig|991778.3.peg.583"/>
<feature type="transmembrane region" description="Helical" evidence="1">
    <location>
        <begin position="337"/>
        <end position="357"/>
    </location>
</feature>